<protein>
    <submittedName>
        <fullName evidence="4">Zn-dependent hydrolase</fullName>
    </submittedName>
</protein>
<keyword evidence="2" id="KW-0732">Signal</keyword>
<dbReference type="GO" id="GO:0016787">
    <property type="term" value="F:hydrolase activity"/>
    <property type="evidence" value="ECO:0007669"/>
    <property type="project" value="UniProtKB-KW"/>
</dbReference>
<dbReference type="PROSITE" id="PS51257">
    <property type="entry name" value="PROKAR_LIPOPROTEIN"/>
    <property type="match status" value="1"/>
</dbReference>
<comment type="similarity">
    <text evidence="1">Belongs to the metallo-beta-lactamase superfamily. Class-B beta-lactamase family.</text>
</comment>
<reference evidence="4 5" key="2">
    <citation type="journal article" date="2016" name="Science">
        <title>A bacterium that degrades and assimilates poly(ethylene terephthalate).</title>
        <authorList>
            <person name="Yoshida S."/>
            <person name="Hiraga K."/>
            <person name="Takehana T."/>
            <person name="Taniguchi I."/>
            <person name="Yamaji H."/>
            <person name="Maeda Y."/>
            <person name="Toyohara K."/>
            <person name="Miyamoto K."/>
            <person name="Kimura Y."/>
            <person name="Oda K."/>
        </authorList>
    </citation>
    <scope>NUCLEOTIDE SEQUENCE [LARGE SCALE GENOMIC DNA]</scope>
    <source>
        <strain evidence="5">NBRC 110686 / TISTR 2288 / 201-F6</strain>
    </source>
</reference>
<dbReference type="CDD" id="cd16282">
    <property type="entry name" value="metallo-hydrolase-like_MBL-fold"/>
    <property type="match status" value="1"/>
</dbReference>
<accession>A0A0K8NVE3</accession>
<dbReference type="InterPro" id="IPR001279">
    <property type="entry name" value="Metallo-B-lactamas"/>
</dbReference>
<sequence>MIRSIRSIRSIAWSLLPLAGLAGLTACASTPGPLGGADRGGAAAIAAPAAPPRAPALEPAAAAAAEIAPGVYWVPGAAGEIGPANRGRVGNTGFVVGPRGVLVIDAGVSRRQGEALLGEIARVTSQPVRRLLLTHARQEFLFGAGAFAARGIPVAMPREAARLMAARCEGCLKTLRRTLGDEEMADTVLPVPDAVFDTPDAAALARESQRLSEEIGRPLRLLHFGHSSGPGDVALWDPDSGVLFAGGLLDRQHVPDVQDSRLADWRAALARLQALPLRRIVPGHGPLGDATLVAEVGRYLDALQSQVQALLDRGAALSEVPDLAELPQYRRWDQYEVVHRRNASVVFLRLEAEQLFRQ</sequence>
<dbReference type="Gene3D" id="3.60.15.10">
    <property type="entry name" value="Ribonuclease Z/Hydroxyacylglutathione hydrolase-like"/>
    <property type="match status" value="1"/>
</dbReference>
<dbReference type="RefSeq" id="WP_054018067.1">
    <property type="nucleotide sequence ID" value="NZ_BBYR01000003.1"/>
</dbReference>
<dbReference type="GO" id="GO:0017001">
    <property type="term" value="P:antibiotic catabolic process"/>
    <property type="evidence" value="ECO:0007669"/>
    <property type="project" value="UniProtKB-ARBA"/>
</dbReference>
<dbReference type="InterPro" id="IPR036866">
    <property type="entry name" value="RibonucZ/Hydroxyglut_hydro"/>
</dbReference>
<comment type="caution">
    <text evidence="4">The sequence shown here is derived from an EMBL/GenBank/DDBJ whole genome shotgun (WGS) entry which is preliminary data.</text>
</comment>
<dbReference type="SUPFAM" id="SSF56281">
    <property type="entry name" value="Metallo-hydrolase/oxidoreductase"/>
    <property type="match status" value="1"/>
</dbReference>
<organism evidence="4 5">
    <name type="scientific">Piscinibacter sakaiensis</name>
    <name type="common">Ideonella sakaiensis</name>
    <dbReference type="NCBI Taxonomy" id="1547922"/>
    <lineage>
        <taxon>Bacteria</taxon>
        <taxon>Pseudomonadati</taxon>
        <taxon>Pseudomonadota</taxon>
        <taxon>Betaproteobacteria</taxon>
        <taxon>Burkholderiales</taxon>
        <taxon>Sphaerotilaceae</taxon>
        <taxon>Piscinibacter</taxon>
    </lineage>
</organism>
<feature type="domain" description="Metallo-beta-lactamase" evidence="3">
    <location>
        <begin position="89"/>
        <end position="284"/>
    </location>
</feature>
<evidence type="ECO:0000313" key="5">
    <source>
        <dbReference type="Proteomes" id="UP000037660"/>
    </source>
</evidence>
<evidence type="ECO:0000313" key="4">
    <source>
        <dbReference type="EMBL" id="GAP33910.1"/>
    </source>
</evidence>
<dbReference type="STRING" id="1547922.ISF6_1688"/>
<gene>
    <name evidence="4" type="ORF">ISF6_1688</name>
</gene>
<evidence type="ECO:0000256" key="1">
    <source>
        <dbReference type="ARBA" id="ARBA00005250"/>
    </source>
</evidence>
<keyword evidence="5" id="KW-1185">Reference proteome</keyword>
<feature type="chain" id="PRO_5005513418" evidence="2">
    <location>
        <begin position="29"/>
        <end position="358"/>
    </location>
</feature>
<dbReference type="PANTHER" id="PTHR42951:SF4">
    <property type="entry name" value="ACYL-COENZYME A THIOESTERASE MBLAC2"/>
    <property type="match status" value="1"/>
</dbReference>
<reference evidence="5" key="1">
    <citation type="submission" date="2015-07" db="EMBL/GenBank/DDBJ databases">
        <title>Discovery of a poly(ethylene terephthalate assimilation.</title>
        <authorList>
            <person name="Yoshida S."/>
            <person name="Hiraga K."/>
            <person name="Takehana T."/>
            <person name="Taniguchi I."/>
            <person name="Yamaji H."/>
            <person name="Maeda Y."/>
            <person name="Toyohara K."/>
            <person name="Miyamoto K."/>
            <person name="Kimura Y."/>
            <person name="Oda K."/>
        </authorList>
    </citation>
    <scope>NUCLEOTIDE SEQUENCE [LARGE SCALE GENOMIC DNA]</scope>
    <source>
        <strain evidence="5">NBRC 110686 / TISTR 2288 / 201-F6</strain>
    </source>
</reference>
<dbReference type="EMBL" id="BBYR01000003">
    <property type="protein sequence ID" value="GAP33910.1"/>
    <property type="molecule type" value="Genomic_DNA"/>
</dbReference>
<dbReference type="SMART" id="SM00849">
    <property type="entry name" value="Lactamase_B"/>
    <property type="match status" value="1"/>
</dbReference>
<name>A0A0K8NVE3_PISS1</name>
<dbReference type="PANTHER" id="PTHR42951">
    <property type="entry name" value="METALLO-BETA-LACTAMASE DOMAIN-CONTAINING"/>
    <property type="match status" value="1"/>
</dbReference>
<dbReference type="AlphaFoldDB" id="A0A0K8NVE3"/>
<feature type="signal peptide" evidence="2">
    <location>
        <begin position="1"/>
        <end position="28"/>
    </location>
</feature>
<dbReference type="Pfam" id="PF00753">
    <property type="entry name" value="Lactamase_B"/>
    <property type="match status" value="1"/>
</dbReference>
<keyword evidence="4" id="KW-0378">Hydrolase</keyword>
<proteinExistence type="inferred from homology"/>
<dbReference type="Proteomes" id="UP000037660">
    <property type="component" value="Unassembled WGS sequence"/>
</dbReference>
<dbReference type="InterPro" id="IPR050855">
    <property type="entry name" value="NDM-1-like"/>
</dbReference>
<evidence type="ECO:0000256" key="2">
    <source>
        <dbReference type="SAM" id="SignalP"/>
    </source>
</evidence>
<evidence type="ECO:0000259" key="3">
    <source>
        <dbReference type="SMART" id="SM00849"/>
    </source>
</evidence>